<proteinExistence type="inferred from homology"/>
<protein>
    <recommendedName>
        <fullName evidence="5">Probable chorismate pyruvate-lyase</fullName>
        <shortName evidence="5">CL</shortName>
        <shortName evidence="5">CPL</shortName>
        <ecNumber evidence="5">4.1.3.40</ecNumber>
    </recommendedName>
</protein>
<dbReference type="GO" id="GO:0005829">
    <property type="term" value="C:cytosol"/>
    <property type="evidence" value="ECO:0007669"/>
    <property type="project" value="TreeGrafter"/>
</dbReference>
<dbReference type="Pfam" id="PF04345">
    <property type="entry name" value="Chor_lyase"/>
    <property type="match status" value="1"/>
</dbReference>
<feature type="binding site" evidence="5">
    <location>
        <position position="114"/>
    </location>
    <ligand>
        <name>substrate</name>
    </ligand>
</feature>
<feature type="transmembrane region" description="Helical" evidence="6">
    <location>
        <begin position="180"/>
        <end position="201"/>
    </location>
</feature>
<dbReference type="Proteomes" id="UP000541535">
    <property type="component" value="Unassembled WGS sequence"/>
</dbReference>
<keyword evidence="2 5" id="KW-0831">Ubiquinone biosynthesis</keyword>
<dbReference type="GO" id="GO:0006744">
    <property type="term" value="P:ubiquinone biosynthetic process"/>
    <property type="evidence" value="ECO:0007669"/>
    <property type="project" value="UniProtKB-UniRule"/>
</dbReference>
<dbReference type="RefSeq" id="WP_183442297.1">
    <property type="nucleotide sequence ID" value="NZ_JACHXD010000010.1"/>
</dbReference>
<comment type="caution">
    <text evidence="5">Lacks conserved residue(s) required for the propagation of feature annotation.</text>
</comment>
<dbReference type="GO" id="GO:0008813">
    <property type="term" value="F:chorismate lyase activity"/>
    <property type="evidence" value="ECO:0007669"/>
    <property type="project" value="UniProtKB-UniRule"/>
</dbReference>
<keyword evidence="6" id="KW-1133">Transmembrane helix</keyword>
<dbReference type="PANTHER" id="PTHR38683">
    <property type="entry name" value="CHORISMATE PYRUVATE-LYASE"/>
    <property type="match status" value="1"/>
</dbReference>
<organism evidence="7 8">
    <name type="scientific">Pseudoduganella violacea</name>
    <dbReference type="NCBI Taxonomy" id="1715466"/>
    <lineage>
        <taxon>Bacteria</taxon>
        <taxon>Pseudomonadati</taxon>
        <taxon>Pseudomonadota</taxon>
        <taxon>Betaproteobacteria</taxon>
        <taxon>Burkholderiales</taxon>
        <taxon>Oxalobacteraceae</taxon>
        <taxon>Telluria group</taxon>
        <taxon>Pseudoduganella</taxon>
    </lineage>
</organism>
<comment type="function">
    <text evidence="5">Removes the pyruvyl group from chorismate, with concomitant aromatization of the ring, to provide 4-hydroxybenzoate (4HB) for the ubiquinone pathway.</text>
</comment>
<evidence type="ECO:0000256" key="5">
    <source>
        <dbReference type="HAMAP-Rule" id="MF_01632"/>
    </source>
</evidence>
<comment type="catalytic activity">
    <reaction evidence="5">
        <text>chorismate = 4-hydroxybenzoate + pyruvate</text>
        <dbReference type="Rhea" id="RHEA:16505"/>
        <dbReference type="ChEBI" id="CHEBI:15361"/>
        <dbReference type="ChEBI" id="CHEBI:17879"/>
        <dbReference type="ChEBI" id="CHEBI:29748"/>
        <dbReference type="EC" id="4.1.3.40"/>
    </reaction>
</comment>
<dbReference type="GO" id="GO:0042866">
    <property type="term" value="P:pyruvate biosynthetic process"/>
    <property type="evidence" value="ECO:0007669"/>
    <property type="project" value="UniProtKB-UniRule"/>
</dbReference>
<keyword evidence="3 5" id="KW-0456">Lyase</keyword>
<accession>A0A7W5FV27</accession>
<evidence type="ECO:0000256" key="2">
    <source>
        <dbReference type="ARBA" id="ARBA00022688"/>
    </source>
</evidence>
<evidence type="ECO:0000256" key="4">
    <source>
        <dbReference type="ARBA" id="ARBA00023317"/>
    </source>
</evidence>
<comment type="similarity">
    <text evidence="5">Belongs to the UbiC family.</text>
</comment>
<feature type="binding site" evidence="5">
    <location>
        <position position="185"/>
    </location>
    <ligand>
        <name>substrate</name>
    </ligand>
</feature>
<keyword evidence="6" id="KW-0812">Transmembrane</keyword>
<evidence type="ECO:0000256" key="1">
    <source>
        <dbReference type="ARBA" id="ARBA00022490"/>
    </source>
</evidence>
<reference evidence="7 8" key="1">
    <citation type="submission" date="2020-08" db="EMBL/GenBank/DDBJ databases">
        <title>Genomic Encyclopedia of Type Strains, Phase III (KMG-III): the genomes of soil and plant-associated and newly described type strains.</title>
        <authorList>
            <person name="Whitman W."/>
        </authorList>
    </citation>
    <scope>NUCLEOTIDE SEQUENCE [LARGE SCALE GENOMIC DNA]</scope>
    <source>
        <strain evidence="7 8">CECT 8897</strain>
    </source>
</reference>
<gene>
    <name evidence="5" type="primary">ubiC</name>
    <name evidence="7" type="ORF">FHS03_003597</name>
</gene>
<evidence type="ECO:0000313" key="8">
    <source>
        <dbReference type="Proteomes" id="UP000541535"/>
    </source>
</evidence>
<dbReference type="HAMAP" id="MF_01632">
    <property type="entry name" value="UbiC"/>
    <property type="match status" value="1"/>
</dbReference>
<feature type="binding site" evidence="5">
    <location>
        <position position="76"/>
    </location>
    <ligand>
        <name>substrate</name>
    </ligand>
</feature>
<dbReference type="InterPro" id="IPR028978">
    <property type="entry name" value="Chorismate_lyase_/UTRA_dom_sf"/>
</dbReference>
<sequence>MRGPSLRLARWHNHANAVGAPPALRHWLTDTGSLTVKLSAHSAAFRLQRLHQYPATCLADEAAALGLARPGRVQEREVLLRCDNTPVVFGHSVVPVSATAADWPLFGALGERPLGTTVLFSDPLVARSDLQFARLQPSHPLAQRARRAWAGAGAGATQDDLSEQAVLFARRRLYRRRHGLLLVTEVFFPSVLALAQAGHLIKNDE</sequence>
<dbReference type="PANTHER" id="PTHR38683:SF1">
    <property type="entry name" value="CHORISMATE PYRUVATE-LYASE"/>
    <property type="match status" value="1"/>
</dbReference>
<name>A0A7W5FV27_9BURK</name>
<evidence type="ECO:0000256" key="3">
    <source>
        <dbReference type="ARBA" id="ARBA00023239"/>
    </source>
</evidence>
<keyword evidence="8" id="KW-1185">Reference proteome</keyword>
<dbReference type="Gene3D" id="3.40.1410.10">
    <property type="entry name" value="Chorismate lyase-like"/>
    <property type="match status" value="1"/>
</dbReference>
<evidence type="ECO:0000256" key="6">
    <source>
        <dbReference type="SAM" id="Phobius"/>
    </source>
</evidence>
<dbReference type="AlphaFoldDB" id="A0A7W5FV27"/>
<comment type="caution">
    <text evidence="7">The sequence shown here is derived from an EMBL/GenBank/DDBJ whole genome shotgun (WGS) entry which is preliminary data.</text>
</comment>
<dbReference type="InterPro" id="IPR007440">
    <property type="entry name" value="Chorismate--pyruvate_lyase"/>
</dbReference>
<keyword evidence="4 5" id="KW-0670">Pyruvate</keyword>
<comment type="subcellular location">
    <subcellularLocation>
        <location evidence="5">Cytoplasm</location>
    </subcellularLocation>
</comment>
<keyword evidence="6" id="KW-0472">Membrane</keyword>
<comment type="pathway">
    <text evidence="5">Cofactor biosynthesis; ubiquinone biosynthesis.</text>
</comment>
<keyword evidence="1 5" id="KW-0963">Cytoplasm</keyword>
<dbReference type="EMBL" id="JACHXD010000010">
    <property type="protein sequence ID" value="MBB3120530.1"/>
    <property type="molecule type" value="Genomic_DNA"/>
</dbReference>
<dbReference type="UniPathway" id="UPA00232"/>
<evidence type="ECO:0000313" key="7">
    <source>
        <dbReference type="EMBL" id="MBB3120530.1"/>
    </source>
</evidence>
<dbReference type="SUPFAM" id="SSF64288">
    <property type="entry name" value="Chorismate lyase-like"/>
    <property type="match status" value="1"/>
</dbReference>
<dbReference type="EC" id="4.1.3.40" evidence="5"/>